<dbReference type="RefSeq" id="WP_101966953.1">
    <property type="nucleotide sequence ID" value="NZ_PDFK01000008.1"/>
</dbReference>
<dbReference type="InterPro" id="IPR036388">
    <property type="entry name" value="WH-like_DNA-bd_sf"/>
</dbReference>
<protein>
    <submittedName>
        <fullName evidence="5">Helix-turn-helix transcriptional regulator</fullName>
    </submittedName>
</protein>
<dbReference type="CDD" id="cd06170">
    <property type="entry name" value="LuxR_C_like"/>
    <property type="match status" value="1"/>
</dbReference>
<dbReference type="Proteomes" id="UP000234956">
    <property type="component" value="Unassembled WGS sequence"/>
</dbReference>
<gene>
    <name evidence="5" type="ORF">CRI88_18960</name>
</gene>
<dbReference type="PROSITE" id="PS50043">
    <property type="entry name" value="HTH_LUXR_2"/>
    <property type="match status" value="1"/>
</dbReference>
<evidence type="ECO:0000256" key="3">
    <source>
        <dbReference type="ARBA" id="ARBA00023163"/>
    </source>
</evidence>
<dbReference type="EMBL" id="PDFK01000008">
    <property type="protein sequence ID" value="PKU50219.1"/>
    <property type="molecule type" value="Genomic_DNA"/>
</dbReference>
<keyword evidence="3" id="KW-0804">Transcription</keyword>
<evidence type="ECO:0000256" key="2">
    <source>
        <dbReference type="ARBA" id="ARBA00023125"/>
    </source>
</evidence>
<dbReference type="AlphaFoldDB" id="A0A2I0UW19"/>
<dbReference type="GO" id="GO:0003677">
    <property type="term" value="F:DNA binding"/>
    <property type="evidence" value="ECO:0007669"/>
    <property type="project" value="UniProtKB-KW"/>
</dbReference>
<dbReference type="SUPFAM" id="SSF46894">
    <property type="entry name" value="C-terminal effector domain of the bipartite response regulators"/>
    <property type="match status" value="1"/>
</dbReference>
<keyword evidence="2" id="KW-0238">DNA-binding</keyword>
<accession>A0A2I0UW19</accession>
<comment type="caution">
    <text evidence="5">The sequence shown here is derived from an EMBL/GenBank/DDBJ whole genome shotgun (WGS) entry which is preliminary data.</text>
</comment>
<dbReference type="GO" id="GO:0006355">
    <property type="term" value="P:regulation of DNA-templated transcription"/>
    <property type="evidence" value="ECO:0007669"/>
    <property type="project" value="InterPro"/>
</dbReference>
<reference evidence="5 6" key="1">
    <citation type="submission" date="2017-10" db="EMBL/GenBank/DDBJ databases">
        <title>Draft genome of Lysinibacillus fusiformis strain Juneja, a laboratory-derived pathogen of Drosophila melanogaster.</title>
        <authorList>
            <person name="Smith B.R."/>
            <person name="Unckless R.L."/>
        </authorList>
    </citation>
    <scope>NUCLEOTIDE SEQUENCE [LARGE SCALE GENOMIC DNA]</scope>
    <source>
        <strain evidence="5 6">Juneja</strain>
    </source>
</reference>
<evidence type="ECO:0000256" key="1">
    <source>
        <dbReference type="ARBA" id="ARBA00023015"/>
    </source>
</evidence>
<proteinExistence type="predicted"/>
<feature type="domain" description="HTH luxR-type" evidence="4">
    <location>
        <begin position="284"/>
        <end position="346"/>
    </location>
</feature>
<name>A0A2I0UW19_9BACI</name>
<dbReference type="InterPro" id="IPR000792">
    <property type="entry name" value="Tscrpt_reg_LuxR_C"/>
</dbReference>
<dbReference type="Pfam" id="PF00196">
    <property type="entry name" value="GerE"/>
    <property type="match status" value="1"/>
</dbReference>
<dbReference type="Gene3D" id="1.10.10.10">
    <property type="entry name" value="Winged helix-like DNA-binding domain superfamily/Winged helix DNA-binding domain"/>
    <property type="match status" value="1"/>
</dbReference>
<evidence type="ECO:0000313" key="6">
    <source>
        <dbReference type="Proteomes" id="UP000234956"/>
    </source>
</evidence>
<dbReference type="PANTHER" id="PTHR44688:SF16">
    <property type="entry name" value="DNA-BINDING TRANSCRIPTIONAL ACTIVATOR DEVR_DOSR"/>
    <property type="match status" value="1"/>
</dbReference>
<evidence type="ECO:0000259" key="4">
    <source>
        <dbReference type="PROSITE" id="PS50043"/>
    </source>
</evidence>
<keyword evidence="1" id="KW-0805">Transcription regulation</keyword>
<dbReference type="InterPro" id="IPR016032">
    <property type="entry name" value="Sig_transdc_resp-reg_C-effctor"/>
</dbReference>
<dbReference type="PRINTS" id="PR00038">
    <property type="entry name" value="HTHLUXR"/>
</dbReference>
<dbReference type="SMART" id="SM00421">
    <property type="entry name" value="HTH_LUXR"/>
    <property type="match status" value="1"/>
</dbReference>
<evidence type="ECO:0000313" key="5">
    <source>
        <dbReference type="EMBL" id="PKU50219.1"/>
    </source>
</evidence>
<organism evidence="5 6">
    <name type="scientific">Lysinibacillus fusiformis</name>
    <dbReference type="NCBI Taxonomy" id="28031"/>
    <lineage>
        <taxon>Bacteria</taxon>
        <taxon>Bacillati</taxon>
        <taxon>Bacillota</taxon>
        <taxon>Bacilli</taxon>
        <taxon>Bacillales</taxon>
        <taxon>Bacillaceae</taxon>
        <taxon>Lysinibacillus</taxon>
    </lineage>
</organism>
<sequence length="350" mass="39957">MRNCHDWQRISERCIKNSQNSFQYRQMMVEELRKFIDFDAYCCSVTDTQTLFSIGAVTEQSIEDVHQKIMTFEYAFEDVNNYRKLVESGQCIGRLSDASSQSLRYREILVPNGFSDEIRAALMFQGQCYGFLTLFKKMKNAQSIFQDDELEQIKILMPVMGEALKAFYHSIIEEQLSTEAGESGIVILDKDYHILSMSTKASQILALLRSNEGLSDGQLPKPIQASCAKLQAEDNTSISLLVPIHDKGYITIQASFLMTTDLQQQIAILLNEASPKEMLAFLLTAYQLTPREKEVVVEMMRGIPTKVIAYNLGISSYTVQDHLKLIFQKVGVGDRNELVWKIFSRFQINE</sequence>
<dbReference type="PANTHER" id="PTHR44688">
    <property type="entry name" value="DNA-BINDING TRANSCRIPTIONAL ACTIVATOR DEVR_DOSR"/>
    <property type="match status" value="1"/>
</dbReference>